<dbReference type="GO" id="GO:0005524">
    <property type="term" value="F:ATP binding"/>
    <property type="evidence" value="ECO:0007669"/>
    <property type="project" value="UniProtKB-UniRule"/>
</dbReference>
<dbReference type="InterPro" id="IPR011761">
    <property type="entry name" value="ATP-grasp"/>
</dbReference>
<dbReference type="InterPro" id="IPR011127">
    <property type="entry name" value="Dala_Dala_lig_N"/>
</dbReference>
<feature type="active site" evidence="13">
    <location>
        <position position="38"/>
    </location>
</feature>
<comment type="similarity">
    <text evidence="2 12">Belongs to the D-alanine--D-alanine ligase family.</text>
</comment>
<gene>
    <name evidence="12" type="primary">ddl</name>
    <name evidence="19" type="ORF">JL106_12415</name>
</gene>
<feature type="binding site" evidence="14">
    <location>
        <position position="161"/>
    </location>
    <ligand>
        <name>ATP</name>
        <dbReference type="ChEBI" id="CHEBI:30616"/>
    </ligand>
</feature>
<feature type="active site" evidence="13">
    <location>
        <position position="350"/>
    </location>
</feature>
<evidence type="ECO:0000256" key="10">
    <source>
        <dbReference type="ARBA" id="ARBA00023211"/>
    </source>
</evidence>
<evidence type="ECO:0000256" key="15">
    <source>
        <dbReference type="PIRSR" id="PIRSR039102-3"/>
    </source>
</evidence>
<dbReference type="GO" id="GO:0071555">
    <property type="term" value="P:cell wall organization"/>
    <property type="evidence" value="ECO:0007669"/>
    <property type="project" value="UniProtKB-KW"/>
</dbReference>
<feature type="binding site" evidence="15">
    <location>
        <position position="323"/>
    </location>
    <ligand>
        <name>Mg(2+)</name>
        <dbReference type="ChEBI" id="CHEBI:18420"/>
        <label>1</label>
    </ligand>
</feature>
<dbReference type="SUPFAM" id="SSF52440">
    <property type="entry name" value="PreATP-grasp domain"/>
    <property type="match status" value="1"/>
</dbReference>
<comment type="subcellular location">
    <subcellularLocation>
        <location evidence="12">Cytoplasm</location>
    </subcellularLocation>
</comment>
<keyword evidence="10 15" id="KW-0464">Manganese</keyword>
<feature type="binding site" evidence="14">
    <location>
        <begin position="201"/>
        <end position="203"/>
    </location>
    <ligand>
        <name>ATP</name>
        <dbReference type="ChEBI" id="CHEBI:30616"/>
    </ligand>
</feature>
<dbReference type="InterPro" id="IPR016185">
    <property type="entry name" value="PreATP-grasp_dom_sf"/>
</dbReference>
<dbReference type="Proteomes" id="UP000663792">
    <property type="component" value="Unassembled WGS sequence"/>
</dbReference>
<dbReference type="FunFam" id="3.30.470.20:FF:000008">
    <property type="entry name" value="D-alanine--D-alanine ligase"/>
    <property type="match status" value="1"/>
</dbReference>
<reference evidence="19" key="1">
    <citation type="submission" date="2021-01" db="EMBL/GenBank/DDBJ databases">
        <title>YIM 132084 draft genome.</title>
        <authorList>
            <person name="An D."/>
        </authorList>
    </citation>
    <scope>NUCLEOTIDE SEQUENCE</scope>
    <source>
        <strain evidence="19">YIM 132084</strain>
    </source>
</reference>
<dbReference type="GO" id="GO:0008716">
    <property type="term" value="F:D-alanine-D-alanine ligase activity"/>
    <property type="evidence" value="ECO:0007669"/>
    <property type="project" value="UniProtKB-UniRule"/>
</dbReference>
<dbReference type="InterPro" id="IPR013815">
    <property type="entry name" value="ATP_grasp_subdomain_1"/>
</dbReference>
<evidence type="ECO:0000256" key="8">
    <source>
        <dbReference type="ARBA" id="ARBA00022960"/>
    </source>
</evidence>
<dbReference type="Pfam" id="PF07478">
    <property type="entry name" value="Dala_Dala_lig_C"/>
    <property type="match status" value="1"/>
</dbReference>
<dbReference type="SUPFAM" id="SSF56059">
    <property type="entry name" value="Glutathione synthetase ATP-binding domain-like"/>
    <property type="match status" value="1"/>
</dbReference>
<evidence type="ECO:0000256" key="1">
    <source>
        <dbReference type="ARBA" id="ARBA00001936"/>
    </source>
</evidence>
<feature type="binding site" evidence="15">
    <location>
        <position position="339"/>
    </location>
    <ligand>
        <name>Mg(2+)</name>
        <dbReference type="ChEBI" id="CHEBI:18420"/>
        <label>1</label>
    </ligand>
</feature>
<dbReference type="PANTHER" id="PTHR23132:SF25">
    <property type="entry name" value="D-ALANINE--D-ALANINE LIGASE A"/>
    <property type="match status" value="1"/>
</dbReference>
<feature type="binding site" evidence="15">
    <location>
        <position position="341"/>
    </location>
    <ligand>
        <name>Mg(2+)</name>
        <dbReference type="ChEBI" id="CHEBI:18420"/>
        <label>2</label>
    </ligand>
</feature>
<evidence type="ECO:0000256" key="11">
    <source>
        <dbReference type="ARBA" id="ARBA00023316"/>
    </source>
</evidence>
<evidence type="ECO:0000256" key="7">
    <source>
        <dbReference type="ARBA" id="ARBA00022842"/>
    </source>
</evidence>
<evidence type="ECO:0000256" key="16">
    <source>
        <dbReference type="PROSITE-ProRule" id="PRU00409"/>
    </source>
</evidence>
<dbReference type="InterPro" id="IPR005905">
    <property type="entry name" value="D_ala_D_ala"/>
</dbReference>
<evidence type="ECO:0000313" key="19">
    <source>
        <dbReference type="EMBL" id="MBM9468083.1"/>
    </source>
</evidence>
<keyword evidence="3 12" id="KW-0436">Ligase</keyword>
<dbReference type="EMBL" id="JAERWK010000016">
    <property type="protein sequence ID" value="MBM9468083.1"/>
    <property type="molecule type" value="Genomic_DNA"/>
</dbReference>
<dbReference type="Pfam" id="PF01820">
    <property type="entry name" value="Dala_Dala_lig_N"/>
    <property type="match status" value="1"/>
</dbReference>
<evidence type="ECO:0000256" key="2">
    <source>
        <dbReference type="ARBA" id="ARBA00010871"/>
    </source>
</evidence>
<keyword evidence="20" id="KW-1185">Reference proteome</keyword>
<dbReference type="RefSeq" id="WP_205261044.1">
    <property type="nucleotide sequence ID" value="NZ_JAERWK010000016.1"/>
</dbReference>
<comment type="caution">
    <text evidence="19">The sequence shown here is derived from an EMBL/GenBank/DDBJ whole genome shotgun (WGS) entry which is preliminary data.</text>
</comment>
<evidence type="ECO:0000256" key="9">
    <source>
        <dbReference type="ARBA" id="ARBA00022984"/>
    </source>
</evidence>
<evidence type="ECO:0000256" key="6">
    <source>
        <dbReference type="ARBA" id="ARBA00022840"/>
    </source>
</evidence>
<feature type="binding site" evidence="14">
    <location>
        <begin position="338"/>
        <end position="339"/>
    </location>
    <ligand>
        <name>ATP</name>
        <dbReference type="ChEBI" id="CHEBI:30616"/>
    </ligand>
</feature>
<dbReference type="PROSITE" id="PS50975">
    <property type="entry name" value="ATP_GRASP"/>
    <property type="match status" value="1"/>
</dbReference>
<keyword evidence="4 15" id="KW-0479">Metal-binding</keyword>
<comment type="cofactor">
    <cofactor evidence="1">
        <name>Mn(2+)</name>
        <dbReference type="ChEBI" id="CHEBI:29035"/>
    </cofactor>
</comment>
<evidence type="ECO:0000256" key="3">
    <source>
        <dbReference type="ARBA" id="ARBA00022598"/>
    </source>
</evidence>
<evidence type="ECO:0000256" key="12">
    <source>
        <dbReference type="HAMAP-Rule" id="MF_00047"/>
    </source>
</evidence>
<evidence type="ECO:0000259" key="18">
    <source>
        <dbReference type="PROSITE" id="PS50975"/>
    </source>
</evidence>
<comment type="cofactor">
    <cofactor evidence="15">
        <name>Mg(2+)</name>
        <dbReference type="ChEBI" id="CHEBI:18420"/>
    </cofactor>
    <cofactor evidence="15">
        <name>Mn(2+)</name>
        <dbReference type="ChEBI" id="CHEBI:29035"/>
    </cofactor>
    <text evidence="15">Binds 2 magnesium or manganese ions per subunit.</text>
</comment>
<evidence type="ECO:0000313" key="20">
    <source>
        <dbReference type="Proteomes" id="UP000663792"/>
    </source>
</evidence>
<feature type="binding site" evidence="14">
    <location>
        <begin position="239"/>
        <end position="246"/>
    </location>
    <ligand>
        <name>ATP</name>
        <dbReference type="ChEBI" id="CHEBI:30616"/>
    </ligand>
</feature>
<comment type="pathway">
    <text evidence="12">Cell wall biogenesis; peptidoglycan biosynthesis.</text>
</comment>
<dbReference type="InterPro" id="IPR000291">
    <property type="entry name" value="D-Ala_lig_Van_CS"/>
</dbReference>
<dbReference type="Gene3D" id="3.30.1490.20">
    <property type="entry name" value="ATP-grasp fold, A domain"/>
    <property type="match status" value="1"/>
</dbReference>
<dbReference type="GO" id="GO:0009252">
    <property type="term" value="P:peptidoglycan biosynthetic process"/>
    <property type="evidence" value="ECO:0007669"/>
    <property type="project" value="UniProtKB-UniRule"/>
</dbReference>
<keyword evidence="7 15" id="KW-0460">Magnesium</keyword>
<dbReference type="GO" id="GO:0005829">
    <property type="term" value="C:cytosol"/>
    <property type="evidence" value="ECO:0007669"/>
    <property type="project" value="TreeGrafter"/>
</dbReference>
<keyword evidence="5 14" id="KW-0547">Nucleotide-binding</keyword>
<proteinExistence type="inferred from homology"/>
<evidence type="ECO:0000256" key="14">
    <source>
        <dbReference type="PIRSR" id="PIRSR039102-2"/>
    </source>
</evidence>
<evidence type="ECO:0000256" key="5">
    <source>
        <dbReference type="ARBA" id="ARBA00022741"/>
    </source>
</evidence>
<organism evidence="19 20">
    <name type="scientific">Nakamurella leprariae</name>
    <dbReference type="NCBI Taxonomy" id="2803911"/>
    <lineage>
        <taxon>Bacteria</taxon>
        <taxon>Bacillati</taxon>
        <taxon>Actinomycetota</taxon>
        <taxon>Actinomycetes</taxon>
        <taxon>Nakamurellales</taxon>
        <taxon>Nakamurellaceae</taxon>
        <taxon>Nakamurella</taxon>
    </lineage>
</organism>
<dbReference type="GO" id="GO:0046872">
    <property type="term" value="F:metal ion binding"/>
    <property type="evidence" value="ECO:0007669"/>
    <property type="project" value="UniProtKB-KW"/>
</dbReference>
<accession>A0A939BX09</accession>
<feature type="compositionally biased region" description="Polar residues" evidence="17">
    <location>
        <begin position="1"/>
        <end position="11"/>
    </location>
</feature>
<feature type="domain" description="ATP-grasp" evidence="18">
    <location>
        <begin position="165"/>
        <end position="372"/>
    </location>
</feature>
<name>A0A939BX09_9ACTN</name>
<dbReference type="GO" id="GO:0008360">
    <property type="term" value="P:regulation of cell shape"/>
    <property type="evidence" value="ECO:0007669"/>
    <property type="project" value="UniProtKB-KW"/>
</dbReference>
<comment type="catalytic activity">
    <reaction evidence="12">
        <text>2 D-alanine + ATP = D-alanyl-D-alanine + ADP + phosphate + H(+)</text>
        <dbReference type="Rhea" id="RHEA:11224"/>
        <dbReference type="ChEBI" id="CHEBI:15378"/>
        <dbReference type="ChEBI" id="CHEBI:30616"/>
        <dbReference type="ChEBI" id="CHEBI:43474"/>
        <dbReference type="ChEBI" id="CHEBI:57416"/>
        <dbReference type="ChEBI" id="CHEBI:57822"/>
        <dbReference type="ChEBI" id="CHEBI:456216"/>
        <dbReference type="EC" id="6.3.2.4"/>
    </reaction>
</comment>
<feature type="binding site" evidence="14">
    <location>
        <begin position="209"/>
        <end position="210"/>
    </location>
    <ligand>
        <name>ATP</name>
        <dbReference type="ChEBI" id="CHEBI:30616"/>
    </ligand>
</feature>
<dbReference type="PANTHER" id="PTHR23132">
    <property type="entry name" value="D-ALANINE--D-ALANINE LIGASE"/>
    <property type="match status" value="1"/>
</dbReference>
<evidence type="ECO:0000256" key="4">
    <source>
        <dbReference type="ARBA" id="ARBA00022723"/>
    </source>
</evidence>
<protein>
    <recommendedName>
        <fullName evidence="12">D-alanine--D-alanine ligase</fullName>
        <ecNumber evidence="12">6.3.2.4</ecNumber>
    </recommendedName>
    <alternativeName>
        <fullName evidence="12">D-Ala-D-Ala ligase</fullName>
    </alternativeName>
    <alternativeName>
        <fullName evidence="12">D-alanylalanine synthetase</fullName>
    </alternativeName>
</protein>
<keyword evidence="8 12" id="KW-0133">Cell shape</keyword>
<keyword evidence="11 12" id="KW-0961">Cell wall biogenesis/degradation</keyword>
<comment type="function">
    <text evidence="12">Cell wall formation.</text>
</comment>
<feature type="binding site" evidence="15">
    <location>
        <position position="339"/>
    </location>
    <ligand>
        <name>Mg(2+)</name>
        <dbReference type="ChEBI" id="CHEBI:18420"/>
        <label>2</label>
    </ligand>
</feature>
<keyword evidence="6 16" id="KW-0067">ATP-binding</keyword>
<dbReference type="Gene3D" id="3.30.470.20">
    <property type="entry name" value="ATP-grasp fold, B domain"/>
    <property type="match status" value="1"/>
</dbReference>
<dbReference type="EC" id="6.3.2.4" evidence="12"/>
<feature type="region of interest" description="Disordered" evidence="17">
    <location>
        <begin position="1"/>
        <end position="20"/>
    </location>
</feature>
<dbReference type="PIRSF" id="PIRSF039102">
    <property type="entry name" value="Ddl/VanB"/>
    <property type="match status" value="1"/>
</dbReference>
<dbReference type="PROSITE" id="PS00843">
    <property type="entry name" value="DALA_DALA_LIGASE_1"/>
    <property type="match status" value="1"/>
</dbReference>
<dbReference type="InterPro" id="IPR011095">
    <property type="entry name" value="Dala_Dala_lig_C"/>
</dbReference>
<keyword evidence="9 12" id="KW-0573">Peptidoglycan synthesis</keyword>
<dbReference type="NCBIfam" id="NF002528">
    <property type="entry name" value="PRK01966.1-4"/>
    <property type="match status" value="1"/>
</dbReference>
<dbReference type="Gene3D" id="3.40.50.20">
    <property type="match status" value="1"/>
</dbReference>
<evidence type="ECO:0000256" key="17">
    <source>
        <dbReference type="SAM" id="MobiDB-lite"/>
    </source>
</evidence>
<keyword evidence="12" id="KW-0963">Cytoplasm</keyword>
<dbReference type="HAMAP" id="MF_00047">
    <property type="entry name" value="Dala_Dala_lig"/>
    <property type="match status" value="1"/>
</dbReference>
<feature type="active site" evidence="13">
    <location>
        <position position="209"/>
    </location>
</feature>
<evidence type="ECO:0000256" key="13">
    <source>
        <dbReference type="PIRSR" id="PIRSR039102-1"/>
    </source>
</evidence>
<sequence>MTQSTGPSDPRTSGADPSIVPTPQRIRVAVLFGGRSGEHPVSCISAASVLANLDRDRYDVLAVGIGRDGSWRIVDADRVVAAAAGGALPEVTDGEPIVLPADPTVGGLVRTADGRVEPVDVVFPVLHGPFGEDGTVQGLFELAALPYVGAGVLASAVGMDKELTKKLLQAEGLPVGDYVVLRRAGTTLSQPERARLGLPVFVKPARAGSSLGVTRVDDWADLDDAVAVARAVDPKVLVEAARLGREIECGVLEFPDGRVEASPTAEISVPADRTFYDFQAKYVDDVATFAIPADLADVVTKGVRDLAVRAFAALDGQGLARVDFFVTDGPDGPDVVINEVNTLPGFTPISMFPRMWSAAGMPYPELVGVLVETALARGTGLR</sequence>
<dbReference type="PROSITE" id="PS00844">
    <property type="entry name" value="DALA_DALA_LIGASE_2"/>
    <property type="match status" value="1"/>
</dbReference>
<dbReference type="NCBIfam" id="TIGR01205">
    <property type="entry name" value="D_ala_D_alaTIGR"/>
    <property type="match status" value="1"/>
</dbReference>
<dbReference type="AlphaFoldDB" id="A0A939BX09"/>